<dbReference type="PANTHER" id="PTHR30480:SF13">
    <property type="entry name" value="BETA-HEXOSAMINIDASE"/>
    <property type="match status" value="1"/>
</dbReference>
<dbReference type="NCBIfam" id="NF003740">
    <property type="entry name" value="PRK05337.1"/>
    <property type="match status" value="1"/>
</dbReference>
<gene>
    <name evidence="7" type="ORF">GCM10011505_05350</name>
</gene>
<keyword evidence="8" id="KW-1185">Reference proteome</keyword>
<dbReference type="RefSeq" id="WP_188574619.1">
    <property type="nucleotide sequence ID" value="NZ_BMDZ01000003.1"/>
</dbReference>
<name>A0ABQ1I9X5_9PROT</name>
<evidence type="ECO:0000313" key="7">
    <source>
        <dbReference type="EMBL" id="GGB26962.1"/>
    </source>
</evidence>
<comment type="caution">
    <text evidence="7">The sequence shown here is derived from an EMBL/GenBank/DDBJ whole genome shotgun (WGS) entry which is preliminary data.</text>
</comment>
<dbReference type="InterPro" id="IPR017853">
    <property type="entry name" value="GH"/>
</dbReference>
<evidence type="ECO:0000256" key="4">
    <source>
        <dbReference type="ARBA" id="ARBA00022801"/>
    </source>
</evidence>
<organism evidence="7 8">
    <name type="scientific">Tistrella bauzanensis</name>
    <dbReference type="NCBI Taxonomy" id="657419"/>
    <lineage>
        <taxon>Bacteria</taxon>
        <taxon>Pseudomonadati</taxon>
        <taxon>Pseudomonadota</taxon>
        <taxon>Alphaproteobacteria</taxon>
        <taxon>Geminicoccales</taxon>
        <taxon>Geminicoccaceae</taxon>
        <taxon>Tistrella</taxon>
    </lineage>
</organism>
<comment type="similarity">
    <text evidence="2">Belongs to the glycosyl hydrolase 3 family.</text>
</comment>
<dbReference type="InterPro" id="IPR050226">
    <property type="entry name" value="NagZ_Beta-hexosaminidase"/>
</dbReference>
<dbReference type="EMBL" id="BMDZ01000003">
    <property type="protein sequence ID" value="GGB26962.1"/>
    <property type="molecule type" value="Genomic_DNA"/>
</dbReference>
<reference evidence="8" key="1">
    <citation type="journal article" date="2019" name="Int. J. Syst. Evol. Microbiol.">
        <title>The Global Catalogue of Microorganisms (GCM) 10K type strain sequencing project: providing services to taxonomists for standard genome sequencing and annotation.</title>
        <authorList>
            <consortium name="The Broad Institute Genomics Platform"/>
            <consortium name="The Broad Institute Genome Sequencing Center for Infectious Disease"/>
            <person name="Wu L."/>
            <person name="Ma J."/>
        </authorList>
    </citation>
    <scope>NUCLEOTIDE SEQUENCE [LARGE SCALE GENOMIC DNA]</scope>
    <source>
        <strain evidence="8">CGMCC 1.10188</strain>
    </source>
</reference>
<evidence type="ECO:0000256" key="3">
    <source>
        <dbReference type="ARBA" id="ARBA00012663"/>
    </source>
</evidence>
<dbReference type="InterPro" id="IPR001764">
    <property type="entry name" value="Glyco_hydro_3_N"/>
</dbReference>
<dbReference type="InterPro" id="IPR036962">
    <property type="entry name" value="Glyco_hydro_3_N_sf"/>
</dbReference>
<dbReference type="SUPFAM" id="SSF51445">
    <property type="entry name" value="(Trans)glycosidases"/>
    <property type="match status" value="1"/>
</dbReference>
<keyword evidence="4 7" id="KW-0378">Hydrolase</keyword>
<dbReference type="GO" id="GO:0016787">
    <property type="term" value="F:hydrolase activity"/>
    <property type="evidence" value="ECO:0007669"/>
    <property type="project" value="UniProtKB-KW"/>
</dbReference>
<evidence type="ECO:0000256" key="5">
    <source>
        <dbReference type="ARBA" id="ARBA00023295"/>
    </source>
</evidence>
<dbReference type="Gene3D" id="3.20.20.300">
    <property type="entry name" value="Glycoside hydrolase, family 3, N-terminal domain"/>
    <property type="match status" value="1"/>
</dbReference>
<comment type="catalytic activity">
    <reaction evidence="1">
        <text>Hydrolysis of terminal non-reducing N-acetyl-D-hexosamine residues in N-acetyl-beta-D-hexosaminides.</text>
        <dbReference type="EC" id="3.2.1.52"/>
    </reaction>
</comment>
<protein>
    <recommendedName>
        <fullName evidence="3">beta-N-acetylhexosaminidase</fullName>
        <ecNumber evidence="3">3.2.1.52</ecNumber>
    </recommendedName>
</protein>
<dbReference type="EC" id="3.2.1.52" evidence="3"/>
<accession>A0ABQ1I9X5</accession>
<dbReference type="Proteomes" id="UP000603352">
    <property type="component" value="Unassembled WGS sequence"/>
</dbReference>
<keyword evidence="5" id="KW-0326">Glycosidase</keyword>
<evidence type="ECO:0000256" key="2">
    <source>
        <dbReference type="ARBA" id="ARBA00005336"/>
    </source>
</evidence>
<evidence type="ECO:0000259" key="6">
    <source>
        <dbReference type="Pfam" id="PF00933"/>
    </source>
</evidence>
<dbReference type="PANTHER" id="PTHR30480">
    <property type="entry name" value="BETA-HEXOSAMINIDASE-RELATED"/>
    <property type="match status" value="1"/>
</dbReference>
<proteinExistence type="inferred from homology"/>
<sequence length="347" mass="35826">MSAASPSCPPGVKPVIIGCQGHRLTADERAMIAGEQPLGLILFARNVDTPEQVAALVAEFRDAVGNPYAPVLIDQEGGRVRRLKPPLWHALPPAGAIGNLHRRDPAAGLTAARLVGRLIGADLLALGIDVNCAPVADVRFTGAHEVIGDRAYGTDPVKVAALAGAMAAGLGEAGVQPVVKHIPGHGRAAADSHAELPVVDASLDDLRAADFAPFVALNRLPWAMTAHVAYPAIDPDLPATLSPAVISQIIRGEIGFDGVLLSDDVCMDALDGDMPSRAVAALTAGCDAVLHCSGATAETRAVLQAVAPVAVEARRRLDAAAAWSARRRQPRIDSAADRKALSGLIGD</sequence>
<dbReference type="Pfam" id="PF00933">
    <property type="entry name" value="Glyco_hydro_3"/>
    <property type="match status" value="1"/>
</dbReference>
<evidence type="ECO:0000313" key="8">
    <source>
        <dbReference type="Proteomes" id="UP000603352"/>
    </source>
</evidence>
<feature type="domain" description="Glycoside hydrolase family 3 N-terminal" evidence="6">
    <location>
        <begin position="23"/>
        <end position="311"/>
    </location>
</feature>
<evidence type="ECO:0000256" key="1">
    <source>
        <dbReference type="ARBA" id="ARBA00001231"/>
    </source>
</evidence>